<gene>
    <name evidence="2" type="primary">NDAI0K01780</name>
    <name evidence="2" type="ordered locus">NDAI_0K01780</name>
</gene>
<dbReference type="GO" id="GO:1904669">
    <property type="term" value="P:ATP export"/>
    <property type="evidence" value="ECO:0007669"/>
    <property type="project" value="EnsemblFungi"/>
</dbReference>
<protein>
    <recommendedName>
        <fullName evidence="4">Vacuolar protein-sorting-associated protein 24</fullName>
    </recommendedName>
</protein>
<dbReference type="GeneID" id="11498026"/>
<dbReference type="eggNOG" id="KOG3229">
    <property type="taxonomic scope" value="Eukaryota"/>
</dbReference>
<dbReference type="GO" id="GO:0045324">
    <property type="term" value="P:late endosome to vacuole transport"/>
    <property type="evidence" value="ECO:0007669"/>
    <property type="project" value="EnsemblFungi"/>
</dbReference>
<dbReference type="InterPro" id="IPR005024">
    <property type="entry name" value="Snf7_fam"/>
</dbReference>
<evidence type="ECO:0000313" key="2">
    <source>
        <dbReference type="EMBL" id="CCD27369.1"/>
    </source>
</evidence>
<evidence type="ECO:0000313" key="3">
    <source>
        <dbReference type="Proteomes" id="UP000000689"/>
    </source>
</evidence>
<dbReference type="Gene3D" id="6.10.140.1230">
    <property type="match status" value="1"/>
</dbReference>
<dbReference type="GO" id="GO:0042802">
    <property type="term" value="F:identical protein binding"/>
    <property type="evidence" value="ECO:0007669"/>
    <property type="project" value="EnsemblFungi"/>
</dbReference>
<evidence type="ECO:0000256" key="1">
    <source>
        <dbReference type="SAM" id="MobiDB-lite"/>
    </source>
</evidence>
<organism evidence="2 3">
    <name type="scientific">Naumovozyma dairenensis (strain ATCC 10597 / BCRC 20456 / CBS 421 / NBRC 0211 / NRRL Y-12639)</name>
    <name type="common">Saccharomyces dairenensis</name>
    <dbReference type="NCBI Taxonomy" id="1071378"/>
    <lineage>
        <taxon>Eukaryota</taxon>
        <taxon>Fungi</taxon>
        <taxon>Dikarya</taxon>
        <taxon>Ascomycota</taxon>
        <taxon>Saccharomycotina</taxon>
        <taxon>Saccharomycetes</taxon>
        <taxon>Saccharomycetales</taxon>
        <taxon>Saccharomycetaceae</taxon>
        <taxon>Naumovozyma</taxon>
    </lineage>
</organism>
<dbReference type="OMA" id="KILWEVT"/>
<feature type="compositionally biased region" description="Acidic residues" evidence="1">
    <location>
        <begin position="191"/>
        <end position="211"/>
    </location>
</feature>
<proteinExistence type="predicted"/>
<dbReference type="RefSeq" id="XP_003672612.1">
    <property type="nucleotide sequence ID" value="XM_003672564.1"/>
</dbReference>
<dbReference type="PANTHER" id="PTHR10476">
    <property type="entry name" value="CHARGED MULTIVESICULAR BODY PROTEIN"/>
    <property type="match status" value="1"/>
</dbReference>
<dbReference type="OrthoDB" id="2329734at2759"/>
<feature type="region of interest" description="Disordered" evidence="1">
    <location>
        <begin position="182"/>
        <end position="227"/>
    </location>
</feature>
<dbReference type="HOGENOM" id="CLU_069208_0_2_1"/>
<accession>G0WHV8</accession>
<dbReference type="GO" id="GO:0000815">
    <property type="term" value="C:ESCRT III complex"/>
    <property type="evidence" value="ECO:0007669"/>
    <property type="project" value="EnsemblFungi"/>
</dbReference>
<keyword evidence="3" id="KW-1185">Reference proteome</keyword>
<dbReference type="AlphaFoldDB" id="G0WHV8"/>
<dbReference type="GO" id="GO:0043162">
    <property type="term" value="P:ubiquitin-dependent protein catabolic process via the multivesicular body sorting pathway"/>
    <property type="evidence" value="ECO:0007669"/>
    <property type="project" value="EnsemblFungi"/>
</dbReference>
<evidence type="ECO:0008006" key="4">
    <source>
        <dbReference type="Google" id="ProtNLM"/>
    </source>
</evidence>
<dbReference type="EMBL" id="HE580277">
    <property type="protein sequence ID" value="CCD27369.1"/>
    <property type="molecule type" value="Genomic_DNA"/>
</dbReference>
<name>G0WHV8_NAUDC</name>
<reference evidence="2 3" key="1">
    <citation type="journal article" date="2011" name="Proc. Natl. Acad. Sci. U.S.A.">
        <title>Evolutionary erosion of yeast sex chromosomes by mating-type switching accidents.</title>
        <authorList>
            <person name="Gordon J.L."/>
            <person name="Armisen D."/>
            <person name="Proux-Wera E."/>
            <person name="Oheigeartaigh S.S."/>
            <person name="Byrne K.P."/>
            <person name="Wolfe K.H."/>
        </authorList>
    </citation>
    <scope>NUCLEOTIDE SEQUENCE [LARGE SCALE GENOMIC DNA]</scope>
    <source>
        <strain evidence="3">ATCC 10597 / BCRC 20456 / CBS 421 / NBRC 0211 / NRRL Y-12639</strain>
    </source>
</reference>
<feature type="compositionally biased region" description="Basic and acidic residues" evidence="1">
    <location>
        <begin position="212"/>
        <end position="227"/>
    </location>
</feature>
<dbReference type="GO" id="GO:0070676">
    <property type="term" value="P:intralumenal vesicle formation"/>
    <property type="evidence" value="ECO:0007669"/>
    <property type="project" value="EnsemblFungi"/>
</dbReference>
<dbReference type="STRING" id="1071378.G0WHV8"/>
<dbReference type="Pfam" id="PF03357">
    <property type="entry name" value="Snf7"/>
    <property type="match status" value="1"/>
</dbReference>
<dbReference type="Proteomes" id="UP000000689">
    <property type="component" value="Chromosome 11"/>
</dbReference>
<sequence>MDYFKKAIWGPDPKEQQRTIKTMLKKNSRAIEKSLRELSALQKTSQQLIKRSAKKNDIKAVRTYAKELYAINKQYERMYTSKAQLESVSMKIEEAFKMKNLSEQMGQSTGLMMEVNSLVRLPELQGTMMELEKELMKSGIISEMIDDTMEAVGESNEEMEEEADAEVNKIIEQYTTEKFNKVNEVPVTDLDNAEPQEEEKEVPEEQVDEEADKMLREMKERLNALQN</sequence>
<dbReference type="KEGG" id="ndi:NDAI_0K01780"/>